<reference evidence="2 3" key="1">
    <citation type="submission" date="2015-07" db="EMBL/GenBank/DDBJ databases">
        <authorList>
            <person name="Noorani M."/>
        </authorList>
    </citation>
    <scope>NUCLEOTIDE SEQUENCE [LARGE SCALE GENOMIC DNA]</scope>
    <source>
        <strain evidence="2">BBA 69670</strain>
    </source>
</reference>
<dbReference type="Gene3D" id="2.60.40.2080">
    <property type="match status" value="2"/>
</dbReference>
<dbReference type="SUPFAM" id="SSF141086">
    <property type="entry name" value="Agglutinin HPA-like"/>
    <property type="match status" value="1"/>
</dbReference>
<dbReference type="GO" id="GO:0030246">
    <property type="term" value="F:carbohydrate binding"/>
    <property type="evidence" value="ECO:0007669"/>
    <property type="project" value="InterPro"/>
</dbReference>
<dbReference type="EMBL" id="CYGV01001284">
    <property type="protein sequence ID" value="CUA72091.1"/>
    <property type="molecule type" value="Genomic_DNA"/>
</dbReference>
<feature type="domain" description="H-type lectin" evidence="1">
    <location>
        <begin position="239"/>
        <end position="266"/>
    </location>
</feature>
<protein>
    <recommendedName>
        <fullName evidence="1">H-type lectin domain-containing protein</fullName>
    </recommendedName>
</protein>
<name>A0A0K6G0N3_9AGAM</name>
<dbReference type="GO" id="GO:0007155">
    <property type="term" value="P:cell adhesion"/>
    <property type="evidence" value="ECO:0007669"/>
    <property type="project" value="InterPro"/>
</dbReference>
<evidence type="ECO:0000313" key="2">
    <source>
        <dbReference type="EMBL" id="CUA72091.1"/>
    </source>
</evidence>
<keyword evidence="3" id="KW-1185">Reference proteome</keyword>
<sequence length="268" mass="30770">MINSSFRALWNTWSKTDGDTAAKVLEAFGVYFWQIFNDHMKPSRSSSEPWRSELVDAIMRSDILELIFQVALKFSDSQRRNTEQITKDRIKGLFDSMIIFWEKAVDYTPGEYFEQKLIESGTLSQNGQPRCSFHHQRRPRLDQASARAPHEFTTAYPATNFALGINAIDYDKSKNVHIKSYFDTVKYSDKDYTFTAKCRLDAWGDSIMYSAGCTWLGHFSDRAFQGGIASVKPSQEYTTVDVTFKNEYATVPKVVCWLRAFDLDKGGD</sequence>
<organism evidence="2 3">
    <name type="scientific">Rhizoctonia solani</name>
    <dbReference type="NCBI Taxonomy" id="456999"/>
    <lineage>
        <taxon>Eukaryota</taxon>
        <taxon>Fungi</taxon>
        <taxon>Dikarya</taxon>
        <taxon>Basidiomycota</taxon>
        <taxon>Agaricomycotina</taxon>
        <taxon>Agaricomycetes</taxon>
        <taxon>Cantharellales</taxon>
        <taxon>Ceratobasidiaceae</taxon>
        <taxon>Rhizoctonia</taxon>
    </lineage>
</organism>
<accession>A0A0K6G0N3</accession>
<dbReference type="AlphaFoldDB" id="A0A0K6G0N3"/>
<proteinExistence type="predicted"/>
<dbReference type="Proteomes" id="UP000044841">
    <property type="component" value="Unassembled WGS sequence"/>
</dbReference>
<evidence type="ECO:0000259" key="1">
    <source>
        <dbReference type="Pfam" id="PF09458"/>
    </source>
</evidence>
<dbReference type="Pfam" id="PF09458">
    <property type="entry name" value="H_lectin"/>
    <property type="match status" value="1"/>
</dbReference>
<evidence type="ECO:0000313" key="3">
    <source>
        <dbReference type="Proteomes" id="UP000044841"/>
    </source>
</evidence>
<dbReference type="InterPro" id="IPR019019">
    <property type="entry name" value="H-type_lectin_domain"/>
</dbReference>
<gene>
    <name evidence="2" type="ORF">RSOLAG22IIIB_10064</name>
</gene>
<dbReference type="InterPro" id="IPR037221">
    <property type="entry name" value="H-type_lectin_dom_sf"/>
</dbReference>